<protein>
    <submittedName>
        <fullName evidence="1">Uncharacterized protein</fullName>
    </submittedName>
</protein>
<gene>
    <name evidence="1" type="ORF">CCACVL1_01858</name>
</gene>
<name>A0A1R3KEZ2_COCAP</name>
<dbReference type="AlphaFoldDB" id="A0A1R3KEZ2"/>
<sequence>MKRESKFKIQDILLASKRENPKRVFRERALTSQRMSMNFFTRRRGALPPPRERF</sequence>
<organism evidence="1 2">
    <name type="scientific">Corchorus capsularis</name>
    <name type="common">Jute</name>
    <dbReference type="NCBI Taxonomy" id="210143"/>
    <lineage>
        <taxon>Eukaryota</taxon>
        <taxon>Viridiplantae</taxon>
        <taxon>Streptophyta</taxon>
        <taxon>Embryophyta</taxon>
        <taxon>Tracheophyta</taxon>
        <taxon>Spermatophyta</taxon>
        <taxon>Magnoliopsida</taxon>
        <taxon>eudicotyledons</taxon>
        <taxon>Gunneridae</taxon>
        <taxon>Pentapetalae</taxon>
        <taxon>rosids</taxon>
        <taxon>malvids</taxon>
        <taxon>Malvales</taxon>
        <taxon>Malvaceae</taxon>
        <taxon>Grewioideae</taxon>
        <taxon>Apeibeae</taxon>
        <taxon>Corchorus</taxon>
    </lineage>
</organism>
<evidence type="ECO:0000313" key="1">
    <source>
        <dbReference type="EMBL" id="OMP05650.1"/>
    </source>
</evidence>
<dbReference type="EMBL" id="AWWV01005281">
    <property type="protein sequence ID" value="OMP05650.1"/>
    <property type="molecule type" value="Genomic_DNA"/>
</dbReference>
<evidence type="ECO:0000313" key="2">
    <source>
        <dbReference type="Proteomes" id="UP000188268"/>
    </source>
</evidence>
<dbReference type="Gramene" id="OMP05650">
    <property type="protein sequence ID" value="OMP05650"/>
    <property type="gene ID" value="CCACVL1_01858"/>
</dbReference>
<proteinExistence type="predicted"/>
<keyword evidence="2" id="KW-1185">Reference proteome</keyword>
<accession>A0A1R3KEZ2</accession>
<comment type="caution">
    <text evidence="1">The sequence shown here is derived from an EMBL/GenBank/DDBJ whole genome shotgun (WGS) entry which is preliminary data.</text>
</comment>
<dbReference type="Proteomes" id="UP000188268">
    <property type="component" value="Unassembled WGS sequence"/>
</dbReference>
<reference evidence="1 2" key="1">
    <citation type="submission" date="2013-09" db="EMBL/GenBank/DDBJ databases">
        <title>Corchorus capsularis genome sequencing.</title>
        <authorList>
            <person name="Alam M."/>
            <person name="Haque M.S."/>
            <person name="Islam M.S."/>
            <person name="Emdad E.M."/>
            <person name="Islam M.M."/>
            <person name="Ahmed B."/>
            <person name="Halim A."/>
            <person name="Hossen Q.M.M."/>
            <person name="Hossain M.Z."/>
            <person name="Ahmed R."/>
            <person name="Khan M.M."/>
            <person name="Islam R."/>
            <person name="Rashid M.M."/>
            <person name="Khan S.A."/>
            <person name="Rahman M.S."/>
            <person name="Alam M."/>
        </authorList>
    </citation>
    <scope>NUCLEOTIDE SEQUENCE [LARGE SCALE GENOMIC DNA]</scope>
    <source>
        <strain evidence="2">cv. CVL-1</strain>
        <tissue evidence="1">Whole seedling</tissue>
    </source>
</reference>